<dbReference type="SUPFAM" id="SSF56176">
    <property type="entry name" value="FAD-binding/transporter-associated domain-like"/>
    <property type="match status" value="1"/>
</dbReference>
<dbReference type="Pfam" id="PF01799">
    <property type="entry name" value="Fer2_2"/>
    <property type="match status" value="1"/>
</dbReference>
<dbReference type="InterPro" id="IPR016208">
    <property type="entry name" value="Ald_Oxase/xanthine_DH-like"/>
</dbReference>
<feature type="domain" description="2Fe-2S ferredoxin-type" evidence="11">
    <location>
        <begin position="183"/>
        <end position="262"/>
    </location>
</feature>
<protein>
    <submittedName>
        <fullName evidence="14">Uncharacterized protein LOC112054762</fullName>
    </submittedName>
</protein>
<evidence type="ECO:0000256" key="9">
    <source>
        <dbReference type="ARBA" id="ARBA00023014"/>
    </source>
</evidence>
<reference evidence="14" key="1">
    <citation type="submission" date="2025-08" db="UniProtKB">
        <authorList>
            <consortium name="RefSeq"/>
        </authorList>
    </citation>
    <scope>IDENTIFICATION</scope>
</reference>
<evidence type="ECO:0000313" key="13">
    <source>
        <dbReference type="Proteomes" id="UP001652582"/>
    </source>
</evidence>
<dbReference type="InterPro" id="IPR006058">
    <property type="entry name" value="2Fe2S_fd_BS"/>
</dbReference>
<evidence type="ECO:0000256" key="2">
    <source>
        <dbReference type="ARBA" id="ARBA00011738"/>
    </source>
</evidence>
<evidence type="ECO:0000256" key="3">
    <source>
        <dbReference type="ARBA" id="ARBA00022630"/>
    </source>
</evidence>
<dbReference type="Pfam" id="PF00941">
    <property type="entry name" value="FAD_binding_5"/>
    <property type="match status" value="1"/>
</dbReference>
<dbReference type="InterPro" id="IPR016166">
    <property type="entry name" value="FAD-bd_PCMH"/>
</dbReference>
<dbReference type="RefSeq" id="XP_052742077.1">
    <property type="nucleotide sequence ID" value="XM_052886117.1"/>
</dbReference>
<comment type="subcellular location">
    <subcellularLocation>
        <location evidence="1">Peroxisome</location>
    </subcellularLocation>
</comment>
<comment type="subunit">
    <text evidence="2">Homodimer.</text>
</comment>
<evidence type="ECO:0000256" key="10">
    <source>
        <dbReference type="ARBA" id="ARBA00023140"/>
    </source>
</evidence>
<evidence type="ECO:0000259" key="11">
    <source>
        <dbReference type="PROSITE" id="PS51085"/>
    </source>
</evidence>
<dbReference type="InterPro" id="IPR001041">
    <property type="entry name" value="2Fe-2S_ferredoxin-type"/>
</dbReference>
<evidence type="ECO:0000256" key="7">
    <source>
        <dbReference type="ARBA" id="ARBA00023002"/>
    </source>
</evidence>
<keyword evidence="3" id="KW-0285">Flavoprotein</keyword>
<dbReference type="Proteomes" id="UP001652582">
    <property type="component" value="Chromosome 16"/>
</dbReference>
<evidence type="ECO:0000256" key="5">
    <source>
        <dbReference type="ARBA" id="ARBA00022723"/>
    </source>
</evidence>
<keyword evidence="8" id="KW-0408">Iron</keyword>
<dbReference type="Gene3D" id="3.30.465.10">
    <property type="match status" value="1"/>
</dbReference>
<evidence type="ECO:0000256" key="1">
    <source>
        <dbReference type="ARBA" id="ARBA00004275"/>
    </source>
</evidence>
<gene>
    <name evidence="14" type="primary">LOC112054762</name>
</gene>
<dbReference type="PANTHER" id="PTHR45444:SF3">
    <property type="entry name" value="XANTHINE DEHYDROGENASE"/>
    <property type="match status" value="1"/>
</dbReference>
<dbReference type="GeneID" id="112054762"/>
<sequence>MLEIERSLSSNICRCTGYRPILEAFRRFASDCPDEAKLADIEDLNLCKKTKETCLKECDDREWCIVSKDALEDIVRIKLKDGRQWFGVLTVADIFNVLRKEGRYSYMLVAGNTGRGVIPILEYPRILIDVSRVSELKGYLVDQNLVVGAGTTLTKLREIMEKVSHSENFAYLSVLNDHLELVAHIAVRNVIGSEVYPTKTLLEYIRHDLALTGTKYMCLEGGCGACIVSVVKSPGRTPESINSCLVSISSCMNWDITTIEGLGNREKGYHPLQMQLAENNGSQCGYCSPGMVMNMYK</sequence>
<evidence type="ECO:0000256" key="8">
    <source>
        <dbReference type="ARBA" id="ARBA00023004"/>
    </source>
</evidence>
<dbReference type="Gene3D" id="3.10.20.30">
    <property type="match status" value="1"/>
</dbReference>
<keyword evidence="6" id="KW-0274">FAD</keyword>
<keyword evidence="4" id="KW-0001">2Fe-2S</keyword>
<dbReference type="InterPro" id="IPR036318">
    <property type="entry name" value="FAD-bd_PCMH-like_sf"/>
</dbReference>
<dbReference type="InterPro" id="IPR002346">
    <property type="entry name" value="Mopterin_DH_FAD-bd"/>
</dbReference>
<keyword evidence="9" id="KW-0411">Iron-sulfur</keyword>
<organism evidence="13 14">
    <name type="scientific">Bicyclus anynana</name>
    <name type="common">Squinting bush brown butterfly</name>
    <dbReference type="NCBI Taxonomy" id="110368"/>
    <lineage>
        <taxon>Eukaryota</taxon>
        <taxon>Metazoa</taxon>
        <taxon>Ecdysozoa</taxon>
        <taxon>Arthropoda</taxon>
        <taxon>Hexapoda</taxon>
        <taxon>Insecta</taxon>
        <taxon>Pterygota</taxon>
        <taxon>Neoptera</taxon>
        <taxon>Endopterygota</taxon>
        <taxon>Lepidoptera</taxon>
        <taxon>Glossata</taxon>
        <taxon>Ditrysia</taxon>
        <taxon>Papilionoidea</taxon>
        <taxon>Nymphalidae</taxon>
        <taxon>Satyrinae</taxon>
        <taxon>Satyrini</taxon>
        <taxon>Mycalesina</taxon>
        <taxon>Bicyclus</taxon>
    </lineage>
</organism>
<dbReference type="Gene3D" id="1.10.150.120">
    <property type="entry name" value="[2Fe-2S]-binding domain"/>
    <property type="match status" value="2"/>
</dbReference>
<proteinExistence type="predicted"/>
<dbReference type="Pfam" id="PF00111">
    <property type="entry name" value="Fer2"/>
    <property type="match status" value="1"/>
</dbReference>
<dbReference type="PANTHER" id="PTHR45444">
    <property type="entry name" value="XANTHINE DEHYDROGENASE"/>
    <property type="match status" value="1"/>
</dbReference>
<keyword evidence="13" id="KW-1185">Reference proteome</keyword>
<feature type="domain" description="FAD-binding PCMH-type" evidence="12">
    <location>
        <begin position="78"/>
        <end position="192"/>
    </location>
</feature>
<keyword evidence="7" id="KW-0560">Oxidoreductase</keyword>
<name>A0ABM3LSQ8_BICAN</name>
<keyword evidence="5" id="KW-0479">Metal-binding</keyword>
<dbReference type="InterPro" id="IPR036884">
    <property type="entry name" value="2Fe-2S-bd_dom_sf"/>
</dbReference>
<dbReference type="PROSITE" id="PS00197">
    <property type="entry name" value="2FE2S_FER_1"/>
    <property type="match status" value="1"/>
</dbReference>
<dbReference type="SUPFAM" id="SSF54292">
    <property type="entry name" value="2Fe-2S ferredoxin-like"/>
    <property type="match status" value="1"/>
</dbReference>
<dbReference type="SUPFAM" id="SSF47741">
    <property type="entry name" value="CO dehydrogenase ISP C-domain like"/>
    <property type="match status" value="2"/>
</dbReference>
<accession>A0ABM3LSQ8</accession>
<evidence type="ECO:0000259" key="12">
    <source>
        <dbReference type="PROSITE" id="PS51387"/>
    </source>
</evidence>
<evidence type="ECO:0000313" key="14">
    <source>
        <dbReference type="RefSeq" id="XP_052742077.1"/>
    </source>
</evidence>
<dbReference type="PROSITE" id="PS51085">
    <property type="entry name" value="2FE2S_FER_2"/>
    <property type="match status" value="1"/>
</dbReference>
<keyword evidence="10" id="KW-0576">Peroxisome</keyword>
<dbReference type="InterPro" id="IPR036010">
    <property type="entry name" value="2Fe-2S_ferredoxin-like_sf"/>
</dbReference>
<evidence type="ECO:0000256" key="6">
    <source>
        <dbReference type="ARBA" id="ARBA00022827"/>
    </source>
</evidence>
<dbReference type="InterPro" id="IPR012675">
    <property type="entry name" value="Beta-grasp_dom_sf"/>
</dbReference>
<evidence type="ECO:0000256" key="4">
    <source>
        <dbReference type="ARBA" id="ARBA00022714"/>
    </source>
</evidence>
<dbReference type="InterPro" id="IPR016169">
    <property type="entry name" value="FAD-bd_PCMH_sub2"/>
</dbReference>
<dbReference type="PROSITE" id="PS51387">
    <property type="entry name" value="FAD_PCMH"/>
    <property type="match status" value="1"/>
</dbReference>
<dbReference type="InterPro" id="IPR002888">
    <property type="entry name" value="2Fe-2S-bd"/>
</dbReference>